<dbReference type="InterPro" id="IPR032710">
    <property type="entry name" value="NTF2-like_dom_sf"/>
</dbReference>
<gene>
    <name evidence="2" type="ORF">TCHU04912_LOCUS12611</name>
</gene>
<sequence>MSTAVGRCPAPRGRSILLGQRLSSPAVRPHQPQQRNGRAQLITRSVSSPRQSSTLGKTDRRIFAAKRYFHSLWNDSKVDVLSEIASESIIHSDKVWLDYDLVGIKRVKQLYSGYMAGYPDCHYDITAIGAAQMLSESEDGNMDTCVMVHWRFRGTNLGTLWDVPPSGRHSEFSGVHVLRFDEDDHISRIESYRQSSKEEHGRLSMDMY</sequence>
<organism evidence="2">
    <name type="scientific">Tetraselmis chuii</name>
    <dbReference type="NCBI Taxonomy" id="63592"/>
    <lineage>
        <taxon>Eukaryota</taxon>
        <taxon>Viridiplantae</taxon>
        <taxon>Chlorophyta</taxon>
        <taxon>core chlorophytes</taxon>
        <taxon>Chlorodendrophyceae</taxon>
        <taxon>Chlorodendrales</taxon>
        <taxon>Chlorodendraceae</taxon>
        <taxon>Tetraselmis</taxon>
    </lineage>
</organism>
<protein>
    <recommendedName>
        <fullName evidence="3">SnoaL-like domain-containing protein</fullName>
    </recommendedName>
</protein>
<reference evidence="2" key="1">
    <citation type="submission" date="2021-01" db="EMBL/GenBank/DDBJ databases">
        <authorList>
            <person name="Corre E."/>
            <person name="Pelletier E."/>
            <person name="Niang G."/>
            <person name="Scheremetjew M."/>
            <person name="Finn R."/>
            <person name="Kale V."/>
            <person name="Holt S."/>
            <person name="Cochrane G."/>
            <person name="Meng A."/>
            <person name="Brown T."/>
            <person name="Cohen L."/>
        </authorList>
    </citation>
    <scope>NUCLEOTIDE SEQUENCE</scope>
    <source>
        <strain evidence="2">PLY429</strain>
    </source>
</reference>
<dbReference type="InterPro" id="IPR009959">
    <property type="entry name" value="Cyclase_SnoaL-like"/>
</dbReference>
<dbReference type="SUPFAM" id="SSF54427">
    <property type="entry name" value="NTF2-like"/>
    <property type="match status" value="1"/>
</dbReference>
<feature type="compositionally biased region" description="Polar residues" evidence="1">
    <location>
        <begin position="31"/>
        <end position="54"/>
    </location>
</feature>
<dbReference type="GO" id="GO:0030638">
    <property type="term" value="P:polyketide metabolic process"/>
    <property type="evidence" value="ECO:0007669"/>
    <property type="project" value="InterPro"/>
</dbReference>
<dbReference type="Gene3D" id="3.10.450.50">
    <property type="match status" value="1"/>
</dbReference>
<dbReference type="EMBL" id="HBGG01024228">
    <property type="protein sequence ID" value="CAD9210372.1"/>
    <property type="molecule type" value="Transcribed_RNA"/>
</dbReference>
<dbReference type="Pfam" id="PF07366">
    <property type="entry name" value="SnoaL"/>
    <property type="match status" value="1"/>
</dbReference>
<proteinExistence type="predicted"/>
<feature type="region of interest" description="Disordered" evidence="1">
    <location>
        <begin position="22"/>
        <end position="54"/>
    </location>
</feature>
<evidence type="ECO:0000313" key="2">
    <source>
        <dbReference type="EMBL" id="CAD9210372.1"/>
    </source>
</evidence>
<dbReference type="AlphaFoldDB" id="A0A7S1SVM1"/>
<accession>A0A7S1SVM1</accession>
<evidence type="ECO:0000256" key="1">
    <source>
        <dbReference type="SAM" id="MobiDB-lite"/>
    </source>
</evidence>
<name>A0A7S1SVM1_9CHLO</name>
<evidence type="ECO:0008006" key="3">
    <source>
        <dbReference type="Google" id="ProtNLM"/>
    </source>
</evidence>